<keyword evidence="2" id="KW-0614">Plasmid</keyword>
<feature type="transmembrane region" description="Helical" evidence="1">
    <location>
        <begin position="52"/>
        <end position="70"/>
    </location>
</feature>
<keyword evidence="1" id="KW-1133">Transmembrane helix</keyword>
<name>H2ERT8_ALIFS</name>
<dbReference type="RefSeq" id="WP_014343711.1">
    <property type="nucleotide sequence ID" value="NC_016853.1"/>
</dbReference>
<proteinExistence type="predicted"/>
<dbReference type="EMBL" id="JQ031551">
    <property type="protein sequence ID" value="AEY78105.1"/>
    <property type="molecule type" value="Genomic_DNA"/>
</dbReference>
<geneLocation type="plasmid" evidence="2">
    <name>pES657-44</name>
</geneLocation>
<dbReference type="AlphaFoldDB" id="H2ERT8"/>
<protein>
    <submittedName>
        <fullName evidence="2">Uncharacterized protein</fullName>
    </submittedName>
</protein>
<accession>H2ERT8</accession>
<evidence type="ECO:0000313" key="2">
    <source>
        <dbReference type="EMBL" id="AEY78105.1"/>
    </source>
</evidence>
<evidence type="ECO:0000256" key="1">
    <source>
        <dbReference type="SAM" id="Phobius"/>
    </source>
</evidence>
<sequence length="85" mass="9808">MNIESKKNIDISKELHSFKLAAVYTFICFLGFIFACSVISSGSEQVLENMWFHTIKLGVTLILSICGFYHTMTRFNRILKVIIER</sequence>
<reference evidence="2" key="1">
    <citation type="submission" date="2011-11" db="EMBL/GenBank/DDBJ databases">
        <authorList>
            <person name="Summers A.O."/>
            <person name="Wireman J."/>
            <person name="Williams L.E."/>
        </authorList>
    </citation>
    <scope>NUCLEOTIDE SEQUENCE</scope>
    <source>
        <strain evidence="2">ES657</strain>
        <plasmid evidence="2">pES657-44</plasmid>
    </source>
</reference>
<keyword evidence="1" id="KW-0812">Transmembrane</keyword>
<organism evidence="2">
    <name type="scientific">Aliivibrio fischeri</name>
    <name type="common">Vibrio fischeri</name>
    <dbReference type="NCBI Taxonomy" id="668"/>
    <lineage>
        <taxon>Bacteria</taxon>
        <taxon>Pseudomonadati</taxon>
        <taxon>Pseudomonadota</taxon>
        <taxon>Gammaproteobacteria</taxon>
        <taxon>Vibrionales</taxon>
        <taxon>Vibrionaceae</taxon>
        <taxon>Aliivibrio</taxon>
    </lineage>
</organism>
<keyword evidence="1" id="KW-0472">Membrane</keyword>
<feature type="transmembrane region" description="Helical" evidence="1">
    <location>
        <begin position="21"/>
        <end position="40"/>
    </location>
</feature>